<dbReference type="Gene3D" id="3.40.630.20">
    <property type="entry name" value="Peptidase C15, pyroglutamyl peptidase I-like"/>
    <property type="match status" value="1"/>
</dbReference>
<dbReference type="InterPro" id="IPR000816">
    <property type="entry name" value="Peptidase_C15"/>
</dbReference>
<evidence type="ECO:0000256" key="5">
    <source>
        <dbReference type="ARBA" id="ARBA00022807"/>
    </source>
</evidence>
<dbReference type="InterPro" id="IPR029762">
    <property type="entry name" value="PGP-I_bact-type"/>
</dbReference>
<dbReference type="Pfam" id="PF01470">
    <property type="entry name" value="Peptidase_C15"/>
    <property type="match status" value="1"/>
</dbReference>
<dbReference type="PIRSF" id="PIRSF015592">
    <property type="entry name" value="Prld-crbxl_pptds"/>
    <property type="match status" value="1"/>
</dbReference>
<accession>A0ABV2QFQ7</accession>
<evidence type="ECO:0000313" key="7">
    <source>
        <dbReference type="EMBL" id="MET4579872.1"/>
    </source>
</evidence>
<sequence>MVSPTTPVVQFPRVFDRPVLVTGFDSFGGNTVNASWLIAQQLHGSRIAGHRLVAAQLPTVFSQSASTLHALMREHDPALVICLGLSERTRSICIERIAINVDDARIADNAGRQPIDEPVVLGAPAAYFSLLPIKAMSAAINAEGIPAEISQTAGTFVCNHVFFKLMHLVATDGQFKGVRGGFMHVPPASETDGQGLPLAQLVDGVRIGVHTALTAVADIRAEGGSLS</sequence>
<comment type="catalytic activity">
    <reaction evidence="6">
        <text>Release of an N-terminal pyroglutamyl group from a polypeptide, the second amino acid generally not being Pro.</text>
        <dbReference type="EC" id="3.4.19.3"/>
    </reaction>
</comment>
<keyword evidence="8" id="KW-1185">Reference proteome</keyword>
<dbReference type="RefSeq" id="WP_354448374.1">
    <property type="nucleotide sequence ID" value="NZ_JBEPSH010000012.1"/>
</dbReference>
<feature type="active site" evidence="6">
    <location>
        <position position="158"/>
    </location>
</feature>
<dbReference type="PROSITE" id="PS01334">
    <property type="entry name" value="PYRASE_CYS"/>
    <property type="match status" value="1"/>
</dbReference>
<name>A0ABV2QFQ7_9BURK</name>
<dbReference type="CDD" id="cd00501">
    <property type="entry name" value="Peptidase_C15"/>
    <property type="match status" value="1"/>
</dbReference>
<dbReference type="SUPFAM" id="SSF53182">
    <property type="entry name" value="Pyrrolidone carboxyl peptidase (pyroglutamate aminopeptidase)"/>
    <property type="match status" value="1"/>
</dbReference>
<keyword evidence="5" id="KW-0788">Thiol protease</keyword>
<dbReference type="GO" id="GO:0016920">
    <property type="term" value="F:pyroglutamyl-peptidase activity"/>
    <property type="evidence" value="ECO:0007669"/>
    <property type="project" value="UniProtKB-EC"/>
</dbReference>
<evidence type="ECO:0000256" key="2">
    <source>
        <dbReference type="ARBA" id="ARBA00022490"/>
    </source>
</evidence>
<comment type="similarity">
    <text evidence="1">Belongs to the peptidase C15 family.</text>
</comment>
<proteinExistence type="inferred from homology"/>
<dbReference type="NCBIfam" id="NF009676">
    <property type="entry name" value="PRK13197.1"/>
    <property type="match status" value="1"/>
</dbReference>
<evidence type="ECO:0000313" key="8">
    <source>
        <dbReference type="Proteomes" id="UP001549320"/>
    </source>
</evidence>
<keyword evidence="3" id="KW-0645">Protease</keyword>
<dbReference type="Proteomes" id="UP001549320">
    <property type="component" value="Unassembled WGS sequence"/>
</dbReference>
<dbReference type="EC" id="3.4.19.3" evidence="6"/>
<evidence type="ECO:0000256" key="3">
    <source>
        <dbReference type="ARBA" id="ARBA00022670"/>
    </source>
</evidence>
<dbReference type="PANTHER" id="PTHR23402:SF1">
    <property type="entry name" value="PYROGLUTAMYL-PEPTIDASE I"/>
    <property type="match status" value="1"/>
</dbReference>
<dbReference type="NCBIfam" id="TIGR00504">
    <property type="entry name" value="pyro_pdase"/>
    <property type="match status" value="1"/>
</dbReference>
<gene>
    <name evidence="7" type="ORF">ABIE13_005009</name>
</gene>
<evidence type="ECO:0000256" key="1">
    <source>
        <dbReference type="ARBA" id="ARBA00006641"/>
    </source>
</evidence>
<dbReference type="InterPro" id="IPR036440">
    <property type="entry name" value="Peptidase_C15-like_sf"/>
</dbReference>
<dbReference type="EMBL" id="JBEPSH010000012">
    <property type="protein sequence ID" value="MET4579872.1"/>
    <property type="molecule type" value="Genomic_DNA"/>
</dbReference>
<comment type="caution">
    <text evidence="7">The sequence shown here is derived from an EMBL/GenBank/DDBJ whole genome shotgun (WGS) entry which is preliminary data.</text>
</comment>
<dbReference type="PRINTS" id="PR00706">
    <property type="entry name" value="PYROGLUPTASE"/>
</dbReference>
<dbReference type="PANTHER" id="PTHR23402">
    <property type="entry name" value="PROTEASE FAMILY C15 PYROGLUTAMYL-PEPTIDASE I-RELATED"/>
    <property type="match status" value="1"/>
</dbReference>
<protein>
    <recommendedName>
        <fullName evidence="6">Pyroglutamyl-peptidase I</fullName>
        <ecNumber evidence="6">3.4.19.3</ecNumber>
    </recommendedName>
</protein>
<reference evidence="7 8" key="1">
    <citation type="submission" date="2024-06" db="EMBL/GenBank/DDBJ databases">
        <title>Sorghum-associated microbial communities from plants grown in Nebraska, USA.</title>
        <authorList>
            <person name="Schachtman D."/>
        </authorList>
    </citation>
    <scope>NUCLEOTIDE SEQUENCE [LARGE SCALE GENOMIC DNA]</scope>
    <source>
        <strain evidence="7 8">2709</strain>
    </source>
</reference>
<organism evidence="7 8">
    <name type="scientific">Ottowia thiooxydans</name>
    <dbReference type="NCBI Taxonomy" id="219182"/>
    <lineage>
        <taxon>Bacteria</taxon>
        <taxon>Pseudomonadati</taxon>
        <taxon>Pseudomonadota</taxon>
        <taxon>Betaproteobacteria</taxon>
        <taxon>Burkholderiales</taxon>
        <taxon>Comamonadaceae</taxon>
        <taxon>Ottowia</taxon>
    </lineage>
</organism>
<keyword evidence="4 7" id="KW-0378">Hydrolase</keyword>
<evidence type="ECO:0000256" key="4">
    <source>
        <dbReference type="ARBA" id="ARBA00022801"/>
    </source>
</evidence>
<evidence type="ECO:0000256" key="6">
    <source>
        <dbReference type="PROSITE-ProRule" id="PRU10077"/>
    </source>
</evidence>
<dbReference type="InterPro" id="IPR016125">
    <property type="entry name" value="Peptidase_C15-like"/>
</dbReference>
<dbReference type="InterPro" id="IPR033694">
    <property type="entry name" value="PGPEP1_Cys_AS"/>
</dbReference>
<keyword evidence="2" id="KW-0963">Cytoplasm</keyword>